<evidence type="ECO:0000313" key="7">
    <source>
        <dbReference type="EMBL" id="GAT47661.1"/>
    </source>
</evidence>
<reference evidence="7" key="1">
    <citation type="submission" date="2014-09" db="EMBL/GenBank/DDBJ databases">
        <title>Genome sequence of the luminous mushroom Mycena chlorophos for searching fungal bioluminescence genes.</title>
        <authorList>
            <person name="Tanaka Y."/>
            <person name="Kasuga D."/>
            <person name="Oba Y."/>
            <person name="Hase S."/>
            <person name="Sato K."/>
            <person name="Oba Y."/>
            <person name="Sakakibara Y."/>
        </authorList>
    </citation>
    <scope>NUCLEOTIDE SEQUENCE</scope>
</reference>
<dbReference type="EMBL" id="DF843861">
    <property type="protein sequence ID" value="GAT47661.1"/>
    <property type="molecule type" value="Genomic_DNA"/>
</dbReference>
<dbReference type="Proteomes" id="UP000815677">
    <property type="component" value="Unassembled WGS sequence"/>
</dbReference>
<accession>A0ABQ0L966</accession>
<dbReference type="Gene3D" id="3.20.20.330">
    <property type="entry name" value="Homocysteine-binding-like domain"/>
    <property type="match status" value="1"/>
</dbReference>
<dbReference type="PANTHER" id="PTHR46015:SF1">
    <property type="entry name" value="HOMOCYSTEINE S-METHYLTRANSFERASE-LIKE ISOFORM 1"/>
    <property type="match status" value="1"/>
</dbReference>
<dbReference type="Pfam" id="PF02574">
    <property type="entry name" value="S-methyl_trans"/>
    <property type="match status" value="1"/>
</dbReference>
<protein>
    <recommendedName>
        <fullName evidence="6">Hcy-binding domain-containing protein</fullName>
    </recommendedName>
</protein>
<feature type="binding site" evidence="5">
    <location>
        <position position="334"/>
    </location>
    <ligand>
        <name>Zn(2+)</name>
        <dbReference type="ChEBI" id="CHEBI:29105"/>
    </ligand>
</feature>
<proteinExistence type="predicted"/>
<keyword evidence="2 5" id="KW-0808">Transferase</keyword>
<evidence type="ECO:0000256" key="4">
    <source>
        <dbReference type="ARBA" id="ARBA00022833"/>
    </source>
</evidence>
<dbReference type="PANTHER" id="PTHR46015">
    <property type="entry name" value="ZGC:172121"/>
    <property type="match status" value="1"/>
</dbReference>
<keyword evidence="1 5" id="KW-0489">Methyltransferase</keyword>
<comment type="cofactor">
    <cofactor evidence="5">
        <name>Zn(2+)</name>
        <dbReference type="ChEBI" id="CHEBI:29105"/>
    </cofactor>
</comment>
<keyword evidence="3 5" id="KW-0479">Metal-binding</keyword>
<gene>
    <name evidence="7" type="ORF">MCHLO_05114</name>
</gene>
<evidence type="ECO:0000256" key="1">
    <source>
        <dbReference type="ARBA" id="ARBA00022603"/>
    </source>
</evidence>
<dbReference type="InterPro" id="IPR051486">
    <property type="entry name" value="Hcy_S-methyltransferase"/>
</dbReference>
<evidence type="ECO:0000256" key="5">
    <source>
        <dbReference type="PROSITE-ProRule" id="PRU00333"/>
    </source>
</evidence>
<sequence>MGWQGTTLETTFGLDISNTPLWSAKAAIEHPETIVDAHLAFLRAGAEIILTATYQSSLETYRKAGYADDEAAALVKKCVGLAAEARMRFRQERPGQNPKIALSLGPYGAGLSPAQEFDGYYPPPYGPRGYAVDGRNVNSFAEEEDEHEQLAIQALEEYHFSRLADDPNVDLIAFETVPLLREVRAIRLAMGRLATDKPWWVSFVFPDGKFPNTLSPDTDERVAIHDIVAATFGDTSAENPCPSAIGINCTPLHALPHIVAEMEAALRTQLREEVLKPYLVLYPNAGDVYDPASQTWIVKSGEREVWAEELRGLVAETLDRPGSAWAGVVVGGCCRTGPQDISLLSSLLQ</sequence>
<evidence type="ECO:0000256" key="2">
    <source>
        <dbReference type="ARBA" id="ARBA00022679"/>
    </source>
</evidence>
<dbReference type="SUPFAM" id="SSF82282">
    <property type="entry name" value="Homocysteine S-methyltransferase"/>
    <property type="match status" value="1"/>
</dbReference>
<dbReference type="InterPro" id="IPR036589">
    <property type="entry name" value="HCY_dom_sf"/>
</dbReference>
<name>A0ABQ0L966_MYCCL</name>
<dbReference type="PROSITE" id="PS50970">
    <property type="entry name" value="HCY"/>
    <property type="match status" value="1"/>
</dbReference>
<keyword evidence="4 5" id="KW-0862">Zinc</keyword>
<dbReference type="InterPro" id="IPR003726">
    <property type="entry name" value="HCY_dom"/>
</dbReference>
<organism evidence="7 8">
    <name type="scientific">Mycena chlorophos</name>
    <name type="common">Agaric fungus</name>
    <name type="synonym">Agaricus chlorophos</name>
    <dbReference type="NCBI Taxonomy" id="658473"/>
    <lineage>
        <taxon>Eukaryota</taxon>
        <taxon>Fungi</taxon>
        <taxon>Dikarya</taxon>
        <taxon>Basidiomycota</taxon>
        <taxon>Agaricomycotina</taxon>
        <taxon>Agaricomycetes</taxon>
        <taxon>Agaricomycetidae</taxon>
        <taxon>Agaricales</taxon>
        <taxon>Marasmiineae</taxon>
        <taxon>Mycenaceae</taxon>
        <taxon>Mycena</taxon>
    </lineage>
</organism>
<evidence type="ECO:0000313" key="8">
    <source>
        <dbReference type="Proteomes" id="UP000815677"/>
    </source>
</evidence>
<keyword evidence="8" id="KW-1185">Reference proteome</keyword>
<feature type="binding site" evidence="5">
    <location>
        <position position="249"/>
    </location>
    <ligand>
        <name>Zn(2+)</name>
        <dbReference type="ChEBI" id="CHEBI:29105"/>
    </ligand>
</feature>
<evidence type="ECO:0000259" key="6">
    <source>
        <dbReference type="PROSITE" id="PS50970"/>
    </source>
</evidence>
<feature type="binding site" evidence="5">
    <location>
        <position position="333"/>
    </location>
    <ligand>
        <name>Zn(2+)</name>
        <dbReference type="ChEBI" id="CHEBI:29105"/>
    </ligand>
</feature>
<evidence type="ECO:0000256" key="3">
    <source>
        <dbReference type="ARBA" id="ARBA00022723"/>
    </source>
</evidence>
<feature type="domain" description="Hcy-binding" evidence="6">
    <location>
        <begin position="1"/>
        <end position="348"/>
    </location>
</feature>